<sequence length="118" mass="13275">MLQRRQRRPWTVVISGRALISETRSKHQLVFWDSGVVDRDLEGCRAFPGQKRAPSTVMDRFASGDKGTRIVTSIGDGNGAMMKFVGFEERESLFVGVEGSRSGTRRGDSDLSHRLERF</sequence>
<evidence type="ECO:0000313" key="3">
    <source>
        <dbReference type="WBParaSite" id="L893_g31166.t1"/>
    </source>
</evidence>
<feature type="compositionally biased region" description="Basic and acidic residues" evidence="1">
    <location>
        <begin position="105"/>
        <end position="118"/>
    </location>
</feature>
<dbReference type="WBParaSite" id="L893_g31166.t1">
    <property type="protein sequence ID" value="L893_g31166.t1"/>
    <property type="gene ID" value="L893_g31166"/>
</dbReference>
<proteinExistence type="predicted"/>
<evidence type="ECO:0000313" key="2">
    <source>
        <dbReference type="Proteomes" id="UP000095287"/>
    </source>
</evidence>
<organism evidence="2 3">
    <name type="scientific">Steinernema glaseri</name>
    <dbReference type="NCBI Taxonomy" id="37863"/>
    <lineage>
        <taxon>Eukaryota</taxon>
        <taxon>Metazoa</taxon>
        <taxon>Ecdysozoa</taxon>
        <taxon>Nematoda</taxon>
        <taxon>Chromadorea</taxon>
        <taxon>Rhabditida</taxon>
        <taxon>Tylenchina</taxon>
        <taxon>Panagrolaimomorpha</taxon>
        <taxon>Strongyloidoidea</taxon>
        <taxon>Steinernematidae</taxon>
        <taxon>Steinernema</taxon>
    </lineage>
</organism>
<dbReference type="Proteomes" id="UP000095287">
    <property type="component" value="Unplaced"/>
</dbReference>
<accession>A0A1I7ZYF4</accession>
<feature type="region of interest" description="Disordered" evidence="1">
    <location>
        <begin position="97"/>
        <end position="118"/>
    </location>
</feature>
<evidence type="ECO:0000256" key="1">
    <source>
        <dbReference type="SAM" id="MobiDB-lite"/>
    </source>
</evidence>
<reference evidence="3" key="1">
    <citation type="submission" date="2016-11" db="UniProtKB">
        <authorList>
            <consortium name="WormBaseParasite"/>
        </authorList>
    </citation>
    <scope>IDENTIFICATION</scope>
</reference>
<protein>
    <submittedName>
        <fullName evidence="3">Transposase</fullName>
    </submittedName>
</protein>
<dbReference type="AlphaFoldDB" id="A0A1I7ZYF4"/>
<keyword evidence="2" id="KW-1185">Reference proteome</keyword>
<name>A0A1I7ZYF4_9BILA</name>